<evidence type="ECO:0000313" key="1">
    <source>
        <dbReference type="EMBL" id="CAG7877574.1"/>
    </source>
</evidence>
<gene>
    <name evidence="2" type="ORF">BRAA05T22304Z</name>
    <name evidence="1" type="ORF">BRAPAZ1V2_A05P40950.2</name>
</gene>
<dbReference type="EMBL" id="LS974621">
    <property type="protein sequence ID" value="CAG7877574.1"/>
    <property type="molecule type" value="Genomic_DNA"/>
</dbReference>
<dbReference type="Proteomes" id="UP000694005">
    <property type="component" value="Chromosome A05"/>
</dbReference>
<accession>A0A3P5ZJ00</accession>
<proteinExistence type="predicted"/>
<sequence>HGAFNELHSRKRGQIKEEISLVSGFLDLCRKRKRVWLHNIQP</sequence>
<reference evidence="2" key="1">
    <citation type="submission" date="2018-11" db="EMBL/GenBank/DDBJ databases">
        <authorList>
            <consortium name="Genoscope - CEA"/>
            <person name="William W."/>
        </authorList>
    </citation>
    <scope>NUCLEOTIDE SEQUENCE</scope>
</reference>
<organism evidence="2">
    <name type="scientific">Brassica campestris</name>
    <name type="common">Field mustard</name>
    <dbReference type="NCBI Taxonomy" id="3711"/>
    <lineage>
        <taxon>Eukaryota</taxon>
        <taxon>Viridiplantae</taxon>
        <taxon>Streptophyta</taxon>
        <taxon>Embryophyta</taxon>
        <taxon>Tracheophyta</taxon>
        <taxon>Spermatophyta</taxon>
        <taxon>Magnoliopsida</taxon>
        <taxon>eudicotyledons</taxon>
        <taxon>Gunneridae</taxon>
        <taxon>Pentapetalae</taxon>
        <taxon>rosids</taxon>
        <taxon>malvids</taxon>
        <taxon>Brassicales</taxon>
        <taxon>Brassicaceae</taxon>
        <taxon>Brassiceae</taxon>
        <taxon>Brassica</taxon>
    </lineage>
</organism>
<name>A0A3P5ZJ00_BRACM</name>
<dbReference type="Gramene" id="A05p40950.2_BraZ1">
    <property type="protein sequence ID" value="A05p40950.2_BraZ1.CDS"/>
    <property type="gene ID" value="A05g40950.2_BraZ1"/>
</dbReference>
<dbReference type="AlphaFoldDB" id="A0A3P5ZJ00"/>
<evidence type="ECO:0000313" key="2">
    <source>
        <dbReference type="EMBL" id="VDC72590.1"/>
    </source>
</evidence>
<protein>
    <submittedName>
        <fullName evidence="1">Uncharacterized protein</fullName>
    </submittedName>
</protein>
<feature type="non-terminal residue" evidence="2">
    <location>
        <position position="1"/>
    </location>
</feature>
<dbReference type="EMBL" id="LR031570">
    <property type="protein sequence ID" value="VDC72590.1"/>
    <property type="molecule type" value="Genomic_DNA"/>
</dbReference>